<dbReference type="InterPro" id="IPR049551">
    <property type="entry name" value="PKS_DH_C"/>
</dbReference>
<dbReference type="SUPFAM" id="SSF55048">
    <property type="entry name" value="Probable ACP-binding domain of malonyl-CoA ACP transacylase"/>
    <property type="match status" value="2"/>
</dbReference>
<dbReference type="InterPro" id="IPR001227">
    <property type="entry name" value="Ac_transferase_dom_sf"/>
</dbReference>
<dbReference type="CDD" id="cd08956">
    <property type="entry name" value="KR_3_FAS_SDR_x"/>
    <property type="match status" value="1"/>
</dbReference>
<keyword evidence="3" id="KW-0597">Phosphoprotein</keyword>
<dbReference type="InterPro" id="IPR016035">
    <property type="entry name" value="Acyl_Trfase/lysoPLipase"/>
</dbReference>
<dbReference type="InterPro" id="IPR020841">
    <property type="entry name" value="PKS_Beta-ketoAc_synthase_dom"/>
</dbReference>
<dbReference type="Pfam" id="PF14765">
    <property type="entry name" value="PS-DH"/>
    <property type="match status" value="1"/>
</dbReference>
<dbReference type="GO" id="GO:0005737">
    <property type="term" value="C:cytoplasm"/>
    <property type="evidence" value="ECO:0007669"/>
    <property type="project" value="TreeGrafter"/>
</dbReference>
<dbReference type="Gene3D" id="3.40.366.10">
    <property type="entry name" value="Malonyl-Coenzyme A Acyl Carrier Protein, domain 2"/>
    <property type="match status" value="2"/>
</dbReference>
<dbReference type="SUPFAM" id="SSF50129">
    <property type="entry name" value="GroES-like"/>
    <property type="match status" value="1"/>
</dbReference>
<keyword evidence="4" id="KW-0808">Transferase</keyword>
<dbReference type="Pfam" id="PF00109">
    <property type="entry name" value="ketoacyl-synt"/>
    <property type="match status" value="2"/>
</dbReference>
<feature type="compositionally biased region" description="Acidic residues" evidence="9">
    <location>
        <begin position="3059"/>
        <end position="3070"/>
    </location>
</feature>
<dbReference type="Proteomes" id="UP000015423">
    <property type="component" value="Chromosome"/>
</dbReference>
<dbReference type="InterPro" id="IPR020806">
    <property type="entry name" value="PKS_PP-bd"/>
</dbReference>
<evidence type="ECO:0000256" key="4">
    <source>
        <dbReference type="ARBA" id="ARBA00022679"/>
    </source>
</evidence>
<dbReference type="PANTHER" id="PTHR43775">
    <property type="entry name" value="FATTY ACID SYNTHASE"/>
    <property type="match status" value="1"/>
</dbReference>
<keyword evidence="6" id="KW-0511">Multifunctional enzyme</keyword>
<dbReference type="PROSITE" id="PS01162">
    <property type="entry name" value="QOR_ZETA_CRYSTAL"/>
    <property type="match status" value="1"/>
</dbReference>
<feature type="region of interest" description="Disordered" evidence="9">
    <location>
        <begin position="3058"/>
        <end position="3094"/>
    </location>
</feature>
<feature type="domain" description="Carrier" evidence="10">
    <location>
        <begin position="2985"/>
        <end position="3059"/>
    </location>
</feature>
<dbReference type="eggNOG" id="COG3321">
    <property type="taxonomic scope" value="Bacteria"/>
</dbReference>
<dbReference type="PROSITE" id="PS00012">
    <property type="entry name" value="PHOSPHOPANTETHEINE"/>
    <property type="match status" value="1"/>
</dbReference>
<feature type="compositionally biased region" description="Pro residues" evidence="9">
    <location>
        <begin position="436"/>
        <end position="447"/>
    </location>
</feature>
<evidence type="ECO:0000256" key="9">
    <source>
        <dbReference type="SAM" id="MobiDB-lite"/>
    </source>
</evidence>
<dbReference type="Pfam" id="PF08240">
    <property type="entry name" value="ADH_N"/>
    <property type="match status" value="1"/>
</dbReference>
<dbReference type="SUPFAM" id="SSF53901">
    <property type="entry name" value="Thiolase-like"/>
    <property type="match status" value="2"/>
</dbReference>
<comment type="pathway">
    <text evidence="1">Antibiotic biosynthesis.</text>
</comment>
<evidence type="ECO:0000256" key="2">
    <source>
        <dbReference type="ARBA" id="ARBA00022450"/>
    </source>
</evidence>
<dbReference type="InterPro" id="IPR020843">
    <property type="entry name" value="ER"/>
</dbReference>
<dbReference type="FunFam" id="3.40.47.10:FF:000019">
    <property type="entry name" value="Polyketide synthase type I"/>
    <property type="match status" value="1"/>
</dbReference>
<dbReference type="GO" id="GO:0005886">
    <property type="term" value="C:plasma membrane"/>
    <property type="evidence" value="ECO:0007669"/>
    <property type="project" value="TreeGrafter"/>
</dbReference>
<keyword evidence="7" id="KW-0012">Acyltransferase</keyword>
<dbReference type="SMART" id="SM00829">
    <property type="entry name" value="PKS_ER"/>
    <property type="match status" value="1"/>
</dbReference>
<feature type="region of interest" description="Disordered" evidence="9">
    <location>
        <begin position="891"/>
        <end position="913"/>
    </location>
</feature>
<dbReference type="GO" id="GO:0008270">
    <property type="term" value="F:zinc ion binding"/>
    <property type="evidence" value="ECO:0007669"/>
    <property type="project" value="InterPro"/>
</dbReference>
<reference evidence="13 14" key="2">
    <citation type="journal article" date="2013" name="J. Biotechnol.">
        <title>Complete genome sequence of the kirromycin producer Streptomyces collinus Tu 365 consisting of a linear chromosome and two linear plasmids.</title>
        <authorList>
            <person name="Ruckert C."/>
            <person name="Szczepanowski R."/>
            <person name="Albersmeier A."/>
            <person name="Goesmann A."/>
            <person name="Iftime D."/>
            <person name="Musiol E.M."/>
            <person name="Blin K."/>
            <person name="Wohlleben W."/>
            <person name="Puhler A."/>
            <person name="Kalinowski J."/>
            <person name="Weber T."/>
        </authorList>
    </citation>
    <scope>NUCLEOTIDE SEQUENCE [LARGE SCALE GENOMIC DNA]</scope>
    <source>
        <strain evidence="14">DSM 40733 / Tue 365</strain>
    </source>
</reference>
<dbReference type="InterPro" id="IPR020807">
    <property type="entry name" value="PKS_DH"/>
</dbReference>
<dbReference type="CDD" id="cd00833">
    <property type="entry name" value="PKS"/>
    <property type="match status" value="2"/>
</dbReference>
<dbReference type="EMBL" id="CP006259">
    <property type="protein sequence ID" value="AGS70773.1"/>
    <property type="molecule type" value="Genomic_DNA"/>
</dbReference>
<dbReference type="Gene3D" id="3.90.180.10">
    <property type="entry name" value="Medium-chain alcohol dehydrogenases, catalytic domain"/>
    <property type="match status" value="1"/>
</dbReference>
<dbReference type="GO" id="GO:0016491">
    <property type="term" value="F:oxidoreductase activity"/>
    <property type="evidence" value="ECO:0007669"/>
    <property type="project" value="InterPro"/>
</dbReference>
<dbReference type="InterPro" id="IPR042104">
    <property type="entry name" value="PKS_dehydratase_sf"/>
</dbReference>
<dbReference type="Gene3D" id="3.30.70.3290">
    <property type="match status" value="2"/>
</dbReference>
<dbReference type="GO" id="GO:0071770">
    <property type="term" value="P:DIM/DIP cell wall layer assembly"/>
    <property type="evidence" value="ECO:0007669"/>
    <property type="project" value="TreeGrafter"/>
</dbReference>
<dbReference type="PROSITE" id="PS50075">
    <property type="entry name" value="CARRIER"/>
    <property type="match status" value="2"/>
</dbReference>
<feature type="domain" description="Ketosynthase family 3 (KS3)" evidence="11">
    <location>
        <begin position="13"/>
        <end position="421"/>
    </location>
</feature>
<dbReference type="InterPro" id="IPR055123">
    <property type="entry name" value="SpnB-like_Rossmann"/>
</dbReference>
<dbReference type="InterPro" id="IPR049552">
    <property type="entry name" value="PKS_DH_N"/>
</dbReference>
<dbReference type="SMART" id="SM00823">
    <property type="entry name" value="PKS_PP"/>
    <property type="match status" value="2"/>
</dbReference>
<gene>
    <name evidence="13" type="ORF">B446_19805</name>
</gene>
<dbReference type="Pfam" id="PF13602">
    <property type="entry name" value="ADH_zinc_N_2"/>
    <property type="match status" value="1"/>
</dbReference>
<dbReference type="Gene3D" id="3.10.129.110">
    <property type="entry name" value="Polyketide synthase dehydratase"/>
    <property type="match status" value="1"/>
</dbReference>
<dbReference type="SMART" id="SM00827">
    <property type="entry name" value="PKS_AT"/>
    <property type="match status" value="2"/>
</dbReference>
<proteinExistence type="predicted"/>
<dbReference type="GO" id="GO:0006633">
    <property type="term" value="P:fatty acid biosynthetic process"/>
    <property type="evidence" value="ECO:0007669"/>
    <property type="project" value="InterPro"/>
</dbReference>
<dbReference type="InterPro" id="IPR009081">
    <property type="entry name" value="PP-bd_ACP"/>
</dbReference>
<dbReference type="SMART" id="SM00825">
    <property type="entry name" value="PKS_KS"/>
    <property type="match status" value="2"/>
</dbReference>
<dbReference type="InterPro" id="IPR049900">
    <property type="entry name" value="PKS_mFAS_DH"/>
</dbReference>
<dbReference type="GO" id="GO:0004312">
    <property type="term" value="F:fatty acid synthase activity"/>
    <property type="evidence" value="ECO:0007669"/>
    <property type="project" value="TreeGrafter"/>
</dbReference>
<dbReference type="Gene3D" id="3.40.50.720">
    <property type="entry name" value="NAD(P)-binding Rossmann-like Domain"/>
    <property type="match status" value="1"/>
</dbReference>
<feature type="region of interest" description="Disordered" evidence="9">
    <location>
        <begin position="2033"/>
        <end position="2060"/>
    </location>
</feature>
<evidence type="ECO:0000259" key="12">
    <source>
        <dbReference type="PROSITE" id="PS52019"/>
    </source>
</evidence>
<feature type="region of interest" description="N-terminal hotdog fold" evidence="8">
    <location>
        <begin position="1924"/>
        <end position="2044"/>
    </location>
</feature>
<dbReference type="Pfam" id="PF00550">
    <property type="entry name" value="PP-binding"/>
    <property type="match status" value="2"/>
</dbReference>
<dbReference type="Gene3D" id="3.40.47.10">
    <property type="match status" value="2"/>
</dbReference>
<evidence type="ECO:0000259" key="10">
    <source>
        <dbReference type="PROSITE" id="PS50075"/>
    </source>
</evidence>
<dbReference type="InterPro" id="IPR032821">
    <property type="entry name" value="PKS_assoc"/>
</dbReference>
<feature type="region of interest" description="C-terminal hotdog fold" evidence="8">
    <location>
        <begin position="2057"/>
        <end position="2196"/>
    </location>
</feature>
<dbReference type="InterPro" id="IPR050091">
    <property type="entry name" value="PKS_NRPS_Biosynth_Enz"/>
</dbReference>
<evidence type="ECO:0000256" key="7">
    <source>
        <dbReference type="ARBA" id="ARBA00023315"/>
    </source>
</evidence>
<name>S5UUC4_STRC3</name>
<feature type="domain" description="PKS/mFAS DH" evidence="12">
    <location>
        <begin position="1924"/>
        <end position="2196"/>
    </location>
</feature>
<dbReference type="SMART" id="SM00826">
    <property type="entry name" value="PKS_DH"/>
    <property type="match status" value="1"/>
</dbReference>
<dbReference type="SUPFAM" id="SSF51735">
    <property type="entry name" value="NAD(P)-binding Rossmann-fold domains"/>
    <property type="match status" value="3"/>
</dbReference>
<dbReference type="InterPro" id="IPR002364">
    <property type="entry name" value="Quin_OxRdtase/zeta-crystal_CS"/>
</dbReference>
<organism evidence="13 14">
    <name type="scientific">Streptomyces collinus (strain DSM 40733 / Tue 365)</name>
    <dbReference type="NCBI Taxonomy" id="1214242"/>
    <lineage>
        <taxon>Bacteria</taxon>
        <taxon>Bacillati</taxon>
        <taxon>Actinomycetota</taxon>
        <taxon>Actinomycetes</taxon>
        <taxon>Kitasatosporales</taxon>
        <taxon>Streptomycetaceae</taxon>
        <taxon>Streptomyces</taxon>
    </lineage>
</organism>
<dbReference type="InterPro" id="IPR057326">
    <property type="entry name" value="KR_dom"/>
</dbReference>
<evidence type="ECO:0000259" key="11">
    <source>
        <dbReference type="PROSITE" id="PS52004"/>
    </source>
</evidence>
<dbReference type="InterPro" id="IPR014043">
    <property type="entry name" value="Acyl_transferase_dom"/>
</dbReference>
<dbReference type="Pfam" id="PF22953">
    <property type="entry name" value="SpnB_Rossmann"/>
    <property type="match status" value="1"/>
</dbReference>
<dbReference type="InterPro" id="IPR018201">
    <property type="entry name" value="Ketoacyl_synth_AS"/>
</dbReference>
<dbReference type="PATRIC" id="fig|1214242.5.peg.4055"/>
<evidence type="ECO:0000313" key="13">
    <source>
        <dbReference type="EMBL" id="AGS70773.1"/>
    </source>
</evidence>
<keyword evidence="2" id="KW-0596">Phosphopantetheine</keyword>
<sequence>MGSAGHGRRERRSRAIAVIGIGCRFPQADGPEAFWRLLRDGGDAVTGRRDGRGPERGGFLDRVDTFDPGFFGISRREADVMDPRQRLALELAWEALEHARTLPGDLSGSRTGVFLGAIGDDFATLLHGLGPDAVTGHTLTGTQRGVIANRISYALGLNGPSLVVDTGQSSSLTAVHLACASLRSGESDLALAGGVSLILAPESTLALERAGTLSADGRCWTFDARANGYVRGEGGGIVVLKPLDAAVRDGDRVLAVIRGSALNNDGATETLPTPGRASQERVILAACADAGVEPGEVRYVELHGSGTRAGDPVEAAALGAALGSARTGDEPLLVGSVKTNIGHLEGAAGIAGFVKTVLCVGERELVPSLNHSAPGERIPLDALRLRVNTETGPWPVPEGPLVAGVSSFGIGGTNCHVILADRQGAEPAGGDADRPALPPSRALPPAPAGGGGAGAPAWVLSARDEGALREQAARLRAHVEARPELDTASVARSLAVTRTTFEHRTVVVADDRDGFLDGLRMRAAGQPAAAVVAGRHDGPPVRPVFVFPGQGSQWAGMAAELIDTFPVFAGRIGACAEALGPYVDWSPLDVLRGVRGAPPLETDDVIQPVLWAVMVSLAALWRSAGVEPAAVVAHSQGEIAAATAVGALSLADGARLVALRGRTLHRIAGRGGMLSVELPAAQVRRDVAAVAAPLSVAAVNGPAQTVVAGPGFALDALAAHYGDRVRTRRLRVDYASHSADVEDLREDLLAAFAGITPRSVDVPFHSTVTAAPVDTAELDAGYWFRNMREPVRFGPAVERLLDAGHSTFLEISPHPVLTTGVRQAIDLRGGDGAALSTLRRGHGDRQRFLTSAAEAFVRGVAVDWAALLPGSAPLTDLPTYPFQRVSCRPARSPGVAGRVPDPTGVPAPAPAAGADGPWVPEPAAGADGPSVLSAVGADAPSVLSAVGADGPSVLELVRSLTAVVLGAATAADVPPGRSFRDLGLDSVMTLELRDRLSAATGLKLDSTVLYDHPSPAALAAAVDGLRTGAAAGDAPAAAPERADDDPVVVVGMACRFPGGVHSPEDLWHLVDTGTDAIGDFPDDRGWDLATLHHPDPERTGTSYVRQGGFVRDAADFDAEFFGISPREALAMDPQQRLLLEVAWEALERAGIDPTALKGSRTGVFAGAMHSGYGPAMEAAGHGVAGHLLTGTGTSVISGRIAYVLGLNGPALTVDTACSASLVALHQAVRAVRSGECSLALAGGVTVMATPGMFVELSRQRVLAADGRCKAFSARADGTGWGEGAGMLVVERLSDARRRGHPVLAVVAGSAVNSDGASNGLSAPSGVAQQRVIADALADAGLAPRQVDAVEAHGTGTALGDPIEANALLAAYGRDRDRPLWLGSLKSNIGHAQAAAGVGGVIKMVQALRHATLPATLHAEEPSPHVDWASGPLSLLDRARPWPDTGGPRRCGVSSFGISGTNAHVILAEPPAPAGPAEEPVRPPVVPLVLSARTPDALREQARRLAAAPLDPVAAAPALTARAALGERAVVIAGDRREAGHGLAALARGEETPHVVVGRAGEPGRTVLVFPGQGGQWRGMAAELAAESPVFAARLAECERALAPYVDWSLADVLAGAPLLDRVDVVQPALWAVMVSLAELWRSAGVVPDAVVGHSQGEIAAAVVAGALCLDDGARAIALRSALAVDLMGTGAMAVVPLPVERVRERLGALSVAAVSGPATTTVAGAADAIADLVDAYRAEGVNARVVPAAFASHSPAVEPIRERILDGLAPLAPRTGEIPLMSSVTADWQDGGALDASYWYRNLRHTVRFQEAVEALIASGHTTFVEAGPHPVLTGSIGQILEKAGTGGIVTGSLRRDDGGLRRFLTSAAEAHVRGLPLAWERLTGTAAGHVELPTYPFQRRRHWLTGASGPSATAALGQAPAGHPLLGAAVELGDGETVFTGRLTTRSHPWLADHTLSGTIVLPPTLFLETALHAGAHAGTPRIEELTVSPLVELPEDGAVDLRVRVSGEDGDGRRACRVSGRATGGEWAEYATGTLGPAPATAPARATVDRPPADATPVPPARLYEDLALRGHEHGPVFQGLRTAARRDGERFAEAVLPEPEAAQAGAYHLHPALLDASLHGLVADAAAREGRCVQPLRWRGVSLSGTGGRTSLRMHATPAAAGGLRLTLADGSGEPAGLVESLELCPVAAARPADPAAVARGSLFALDWEPLSEPTAVPPTGPVPVPWDAFAPDALAAEPAEHAVVACPAGERGTDPATAARGAVRRTRELLGRWLAEDRLAGSRLVLVTRGAVAVRPGETVRDLAQAAVWGLVRTAQVEHPGRFFLVDLAPDAAEVPAAALVPDENQVAVRDGAVLVPRFAPAAGDPALPLPGDAPDWRLDIPERGTLTSLELRPCPEAAAAPGPGQVRLAVRAAGLNFHDVLGALDMHPGDPGPLGLEGAGVVTATGPGVTGLAPGDRVMGLFSGAFGTVAHADHRTLVKIPEGWSYTRAAAVPVAHMTAVHALAELGGVRPGDPVLIHAGAGGVGMAAVQLARHLGAEVHATASAAKWPALRALGVADDHLASSREPGFGERFGAGGRRMAVVLNSLTGELVDESLRLLRPGGLLVELGRTDPRDPAEVAAAHPGARYRASNLLRLPPEHLGRLLNRVVELFAEGAFTWPAVTDLDVRRAPEAFGLLRRGAHVGKVVLTVPPVLDPDGTVLITGGTGAVGRAVARHLVTAHGARRLLLAGRRGGDAPGAAELASALEALGAEVRFAAVDVADRDAVAGMIEAVPGRHPLTAVVHAAGVVDDAPVTSLTPAQIDRVMRVKADGAWHLHELTAGHPLTAFVLVSSIMGTLGGAGQGGYTAANAFLDALARHRRARGLPALALTWGLWDDPDGMIGSLTAADRARFARAGLVAMAPEYGLALLEAALPSPHAVLAPARLDHEALRALGQDLPPVLRAVVAAAGAGRPGGLPGHRRQRPLREELTALAAAERAALLAEVIRGHMAAVLGSRPEAIPDDRSFGELGFDSLTSVEFRNRLNTATGLTLPLTLLYEAPTLPGLVALLDGELVPDGETPDGETPDGGTPADGTPAAPEDTSGDPGADVAALVDAATAEELLDFIDRELSGS</sequence>
<dbReference type="PROSITE" id="PS00606">
    <property type="entry name" value="KS3_1"/>
    <property type="match status" value="1"/>
</dbReference>
<dbReference type="Pfam" id="PF16197">
    <property type="entry name" value="KAsynt_C_assoc"/>
    <property type="match status" value="2"/>
</dbReference>
<dbReference type="InterPro" id="IPR016036">
    <property type="entry name" value="Malonyl_transacylase_ACP-bd"/>
</dbReference>
<dbReference type="InterPro" id="IPR036736">
    <property type="entry name" value="ACP-like_sf"/>
</dbReference>
<feature type="domain" description="Carrier" evidence="10">
    <location>
        <begin position="951"/>
        <end position="1026"/>
    </location>
</feature>
<feature type="compositionally biased region" description="Low complexity" evidence="9">
    <location>
        <begin position="2033"/>
        <end position="2048"/>
    </location>
</feature>
<keyword evidence="5" id="KW-0045">Antibiotic biosynthesis</keyword>
<evidence type="ECO:0000256" key="6">
    <source>
        <dbReference type="ARBA" id="ARBA00023268"/>
    </source>
</evidence>
<dbReference type="RefSeq" id="WP_020941231.1">
    <property type="nucleotide sequence ID" value="NC_021985.1"/>
</dbReference>
<dbReference type="InterPro" id="IPR014030">
    <property type="entry name" value="Ketoacyl_synth_N"/>
</dbReference>
<feature type="domain" description="Ketosynthase family 3 (KS3)" evidence="11">
    <location>
        <begin position="1044"/>
        <end position="1468"/>
    </location>
</feature>
<dbReference type="SUPFAM" id="SSF52151">
    <property type="entry name" value="FabD/lysophospholipase-like"/>
    <property type="match status" value="2"/>
</dbReference>
<dbReference type="InterPro" id="IPR006162">
    <property type="entry name" value="Ppantetheine_attach_site"/>
</dbReference>
<dbReference type="InterPro" id="IPR016039">
    <property type="entry name" value="Thiolase-like"/>
</dbReference>
<evidence type="ECO:0000256" key="1">
    <source>
        <dbReference type="ARBA" id="ARBA00004792"/>
    </source>
</evidence>
<accession>S5UUC4</accession>
<dbReference type="STRING" id="1214242.B446_19805"/>
<feature type="region of interest" description="Disordered" evidence="9">
    <location>
        <begin position="425"/>
        <end position="457"/>
    </location>
</feature>
<keyword evidence="14" id="KW-1185">Reference proteome</keyword>
<dbReference type="Pfam" id="PF21089">
    <property type="entry name" value="PKS_DH_N"/>
    <property type="match status" value="1"/>
</dbReference>
<dbReference type="InterPro" id="IPR013968">
    <property type="entry name" value="PKS_KR"/>
</dbReference>
<dbReference type="InterPro" id="IPR036291">
    <property type="entry name" value="NAD(P)-bd_dom_sf"/>
</dbReference>
<evidence type="ECO:0000256" key="8">
    <source>
        <dbReference type="PROSITE-ProRule" id="PRU01363"/>
    </source>
</evidence>
<dbReference type="GO" id="GO:0031177">
    <property type="term" value="F:phosphopantetheine binding"/>
    <property type="evidence" value="ECO:0007669"/>
    <property type="project" value="InterPro"/>
</dbReference>
<dbReference type="InterPro" id="IPR014031">
    <property type="entry name" value="Ketoacyl_synth_C"/>
</dbReference>
<dbReference type="GO" id="GO:0004315">
    <property type="term" value="F:3-oxoacyl-[acyl-carrier-protein] synthase activity"/>
    <property type="evidence" value="ECO:0007669"/>
    <property type="project" value="InterPro"/>
</dbReference>
<dbReference type="PROSITE" id="PS52019">
    <property type="entry name" value="PKS_MFAS_DH"/>
    <property type="match status" value="1"/>
</dbReference>
<dbReference type="PANTHER" id="PTHR43775:SF51">
    <property type="entry name" value="INACTIVE PHENOLPHTHIOCEROL SYNTHESIS POLYKETIDE SYNTHASE TYPE I PKS1-RELATED"/>
    <property type="match status" value="1"/>
</dbReference>
<dbReference type="SMART" id="SM01294">
    <property type="entry name" value="PKS_PP_betabranch"/>
    <property type="match status" value="2"/>
</dbReference>
<reference evidence="14" key="1">
    <citation type="submission" date="2012-10" db="EMBL/GenBank/DDBJ databases">
        <title>The complete genome sequence of Streptomyces collinus Tu 365.</title>
        <authorList>
            <person name="Ruckert C."/>
            <person name="Szczepanowski R."/>
            <person name="Goesmann A."/>
            <person name="Pross E.K."/>
            <person name="Musiol E.M."/>
            <person name="Blin K."/>
            <person name="Wohlleben W."/>
            <person name="Puhler A."/>
            <person name="Weber T."/>
            <person name="Kalinowski J."/>
        </authorList>
    </citation>
    <scope>NUCLEOTIDE SEQUENCE [LARGE SCALE GENOMIC DNA]</scope>
    <source>
        <strain evidence="14">DSM 40733 / Tue 365</strain>
    </source>
</reference>
<feature type="active site" description="Proton donor; for dehydratase activity" evidence="8">
    <location>
        <position position="2118"/>
    </location>
</feature>
<dbReference type="GO" id="GO:0033068">
    <property type="term" value="P:macrolide biosynthetic process"/>
    <property type="evidence" value="ECO:0007669"/>
    <property type="project" value="UniProtKB-ARBA"/>
</dbReference>
<evidence type="ECO:0000313" key="14">
    <source>
        <dbReference type="Proteomes" id="UP000015423"/>
    </source>
</evidence>
<evidence type="ECO:0000256" key="5">
    <source>
        <dbReference type="ARBA" id="ARBA00023194"/>
    </source>
</evidence>
<dbReference type="KEGG" id="sci:B446_19805"/>
<dbReference type="SUPFAM" id="SSF47336">
    <property type="entry name" value="ACP-like"/>
    <property type="match status" value="2"/>
</dbReference>
<protein>
    <submittedName>
        <fullName evidence="13">Type-I PKS</fullName>
    </submittedName>
</protein>
<dbReference type="CDD" id="cd05195">
    <property type="entry name" value="enoyl_red"/>
    <property type="match status" value="1"/>
</dbReference>
<dbReference type="InterPro" id="IPR011032">
    <property type="entry name" value="GroES-like_sf"/>
</dbReference>
<dbReference type="Pfam" id="PF02801">
    <property type="entry name" value="Ketoacyl-synt_C"/>
    <property type="match status" value="2"/>
</dbReference>
<dbReference type="PROSITE" id="PS52004">
    <property type="entry name" value="KS3_2"/>
    <property type="match status" value="2"/>
</dbReference>
<dbReference type="SMART" id="SM00822">
    <property type="entry name" value="PKS_KR"/>
    <property type="match status" value="1"/>
</dbReference>
<dbReference type="Pfam" id="PF08659">
    <property type="entry name" value="KR"/>
    <property type="match status" value="1"/>
</dbReference>
<dbReference type="Gene3D" id="3.40.50.11460">
    <property type="match status" value="1"/>
</dbReference>
<dbReference type="InterPro" id="IPR013154">
    <property type="entry name" value="ADH-like_N"/>
</dbReference>
<dbReference type="FunFam" id="3.40.366.10:FF:000002">
    <property type="entry name" value="Probable polyketide synthase 2"/>
    <property type="match status" value="2"/>
</dbReference>
<dbReference type="Pfam" id="PF00698">
    <property type="entry name" value="Acyl_transf_1"/>
    <property type="match status" value="2"/>
</dbReference>
<dbReference type="Gene3D" id="1.10.1200.10">
    <property type="entry name" value="ACP-like"/>
    <property type="match status" value="2"/>
</dbReference>
<feature type="active site" description="Proton acceptor; for dehydratase activity" evidence="8">
    <location>
        <position position="1955"/>
    </location>
</feature>
<evidence type="ECO:0000256" key="3">
    <source>
        <dbReference type="ARBA" id="ARBA00022553"/>
    </source>
</evidence>
<dbReference type="HOGENOM" id="CLU_000022_35_8_11"/>